<organism evidence="7 8">
    <name type="scientific">Chamaesiphon polymorphus CCALA 037</name>
    <dbReference type="NCBI Taxonomy" id="2107692"/>
    <lineage>
        <taxon>Bacteria</taxon>
        <taxon>Bacillati</taxon>
        <taxon>Cyanobacteriota</taxon>
        <taxon>Cyanophyceae</taxon>
        <taxon>Gomontiellales</taxon>
        <taxon>Chamaesiphonaceae</taxon>
        <taxon>Chamaesiphon</taxon>
    </lineage>
</organism>
<evidence type="ECO:0000259" key="6">
    <source>
        <dbReference type="PROSITE" id="PS01033"/>
    </source>
</evidence>
<dbReference type="InterPro" id="IPR009050">
    <property type="entry name" value="Globin-like_sf"/>
</dbReference>
<dbReference type="InterPro" id="IPR000971">
    <property type="entry name" value="Globin"/>
</dbReference>
<reference evidence="7 8" key="1">
    <citation type="submission" date="2018-03" db="EMBL/GenBank/DDBJ databases">
        <title>The ancient ancestry and fast evolution of plastids.</title>
        <authorList>
            <person name="Moore K.R."/>
            <person name="Magnabosco C."/>
            <person name="Momper L."/>
            <person name="Gold D.A."/>
            <person name="Bosak T."/>
            <person name="Fournier G.P."/>
        </authorList>
    </citation>
    <scope>NUCLEOTIDE SEQUENCE [LARGE SCALE GENOMIC DNA]</scope>
    <source>
        <strain evidence="7 8">CCALA 037</strain>
    </source>
</reference>
<keyword evidence="8" id="KW-1185">Reference proteome</keyword>
<dbReference type="GO" id="GO:0046872">
    <property type="term" value="F:metal ion binding"/>
    <property type="evidence" value="ECO:0007669"/>
    <property type="project" value="UniProtKB-KW"/>
</dbReference>
<comment type="caution">
    <text evidence="7">The sequence shown here is derived from an EMBL/GenBank/DDBJ whole genome shotgun (WGS) entry which is preliminary data.</text>
</comment>
<dbReference type="GO" id="GO:0046210">
    <property type="term" value="P:nitric oxide catabolic process"/>
    <property type="evidence" value="ECO:0007669"/>
    <property type="project" value="TreeGrafter"/>
</dbReference>
<dbReference type="CDD" id="cd12131">
    <property type="entry name" value="HGbI-like"/>
    <property type="match status" value="1"/>
</dbReference>
<protein>
    <submittedName>
        <fullName evidence="7">Flavohemoprotein</fullName>
    </submittedName>
</protein>
<evidence type="ECO:0000256" key="4">
    <source>
        <dbReference type="ARBA" id="ARBA00023004"/>
    </source>
</evidence>
<dbReference type="GO" id="GO:0071949">
    <property type="term" value="F:FAD binding"/>
    <property type="evidence" value="ECO:0007669"/>
    <property type="project" value="TreeGrafter"/>
</dbReference>
<dbReference type="GO" id="GO:0019825">
    <property type="term" value="F:oxygen binding"/>
    <property type="evidence" value="ECO:0007669"/>
    <property type="project" value="InterPro"/>
</dbReference>
<dbReference type="GO" id="GO:0005344">
    <property type="term" value="F:oxygen carrier activity"/>
    <property type="evidence" value="ECO:0007669"/>
    <property type="project" value="UniProtKB-KW"/>
</dbReference>
<dbReference type="PROSITE" id="PS01033">
    <property type="entry name" value="GLOBIN"/>
    <property type="match status" value="1"/>
</dbReference>
<gene>
    <name evidence="7" type="ORF">C7B77_15415</name>
</gene>
<evidence type="ECO:0000256" key="2">
    <source>
        <dbReference type="ARBA" id="ARBA00022621"/>
    </source>
</evidence>
<proteinExistence type="inferred from homology"/>
<sequence length="138" mass="15291">MTMNIELLEQSFSTVKASSADFTKTFYANLFADYPEVEPLFANAHMEAQGQKLFDSLVLTIDSLRKPDVLTATLKGLGTRHIKYGVLPQHYPMVGSSLLKSLESALGTDWTEEVKQAWIEAYTAVAQLMLDGADKLES</sequence>
<feature type="domain" description="Globin" evidence="6">
    <location>
        <begin position="1"/>
        <end position="134"/>
    </location>
</feature>
<keyword evidence="3" id="KW-0479">Metal-binding</keyword>
<evidence type="ECO:0000256" key="3">
    <source>
        <dbReference type="ARBA" id="ARBA00022723"/>
    </source>
</evidence>
<dbReference type="OrthoDB" id="510157at2"/>
<dbReference type="PANTHER" id="PTHR43396">
    <property type="entry name" value="FLAVOHEMOPROTEIN"/>
    <property type="match status" value="1"/>
</dbReference>
<keyword evidence="5" id="KW-0813">Transport</keyword>
<dbReference type="GO" id="GO:0020037">
    <property type="term" value="F:heme binding"/>
    <property type="evidence" value="ECO:0007669"/>
    <property type="project" value="InterPro"/>
</dbReference>
<dbReference type="EMBL" id="PVWO01000195">
    <property type="protein sequence ID" value="PSB55314.1"/>
    <property type="molecule type" value="Genomic_DNA"/>
</dbReference>
<evidence type="ECO:0000256" key="1">
    <source>
        <dbReference type="ARBA" id="ARBA00022617"/>
    </source>
</evidence>
<dbReference type="InterPro" id="IPR012292">
    <property type="entry name" value="Globin/Proto"/>
</dbReference>
<dbReference type="GO" id="GO:0008941">
    <property type="term" value="F:nitric oxide dioxygenase NAD(P)H activity"/>
    <property type="evidence" value="ECO:0007669"/>
    <property type="project" value="TreeGrafter"/>
</dbReference>
<name>A0A2T1GD43_9CYAN</name>
<dbReference type="GO" id="GO:0071500">
    <property type="term" value="P:cellular response to nitrosative stress"/>
    <property type="evidence" value="ECO:0007669"/>
    <property type="project" value="TreeGrafter"/>
</dbReference>
<dbReference type="Gene3D" id="1.10.490.10">
    <property type="entry name" value="Globins"/>
    <property type="match status" value="1"/>
</dbReference>
<evidence type="ECO:0000256" key="5">
    <source>
        <dbReference type="RuleBase" id="RU000356"/>
    </source>
</evidence>
<keyword evidence="4" id="KW-0408">Iron</keyword>
<dbReference type="Proteomes" id="UP000238937">
    <property type="component" value="Unassembled WGS sequence"/>
</dbReference>
<accession>A0A2T1GD43</accession>
<evidence type="ECO:0000313" key="8">
    <source>
        <dbReference type="Proteomes" id="UP000238937"/>
    </source>
</evidence>
<dbReference type="Pfam" id="PF00042">
    <property type="entry name" value="Globin"/>
    <property type="match status" value="1"/>
</dbReference>
<keyword evidence="1 5" id="KW-0349">Heme</keyword>
<comment type="similarity">
    <text evidence="5">Belongs to the globin family.</text>
</comment>
<evidence type="ECO:0000313" key="7">
    <source>
        <dbReference type="EMBL" id="PSB55314.1"/>
    </source>
</evidence>
<dbReference type="PANTHER" id="PTHR43396:SF3">
    <property type="entry name" value="FLAVOHEMOPROTEIN"/>
    <property type="match status" value="1"/>
</dbReference>
<dbReference type="AlphaFoldDB" id="A0A2T1GD43"/>
<dbReference type="SUPFAM" id="SSF46458">
    <property type="entry name" value="Globin-like"/>
    <property type="match status" value="1"/>
</dbReference>
<keyword evidence="2 5" id="KW-0561">Oxygen transport</keyword>